<dbReference type="InterPro" id="IPR012337">
    <property type="entry name" value="RNaseH-like_sf"/>
</dbReference>
<dbReference type="Proteomes" id="UP000245999">
    <property type="component" value="Chromosome"/>
</dbReference>
<dbReference type="AlphaFoldDB" id="A0A2Z3GKA7"/>
<dbReference type="GO" id="GO:0006313">
    <property type="term" value="P:DNA transposition"/>
    <property type="evidence" value="ECO:0007669"/>
    <property type="project" value="InterPro"/>
</dbReference>
<feature type="coiled-coil region" evidence="1">
    <location>
        <begin position="49"/>
        <end position="79"/>
    </location>
</feature>
<dbReference type="Gene3D" id="3.30.420.10">
    <property type="entry name" value="Ribonuclease H-like superfamily/Ribonuclease H"/>
    <property type="match status" value="1"/>
</dbReference>
<dbReference type="PROSITE" id="PS50994">
    <property type="entry name" value="INTEGRASE"/>
    <property type="match status" value="1"/>
</dbReference>
<keyword evidence="1" id="KW-0175">Coiled coil</keyword>
<dbReference type="EMBL" id="CP029145">
    <property type="protein sequence ID" value="AWM34629.1"/>
    <property type="molecule type" value="Genomic_DNA"/>
</dbReference>
<dbReference type="NCBIfam" id="NF033516">
    <property type="entry name" value="transpos_IS3"/>
    <property type="match status" value="1"/>
</dbReference>
<sequence length="365" mass="42356">MKKSRFSEAQILGILRQQDQGQTVAQICREHSISDATFYGWKNKFGGMSTSELQRLKHLEDENRRLKQLYAELSLENQVIKEVFAKKVTTPTARRDVAHYARGRGLSQRQACTLVSLARNSYAPPPGGGHGGIQPADADLVGHLQALVTRHSGWGFWKYYYRLRKQGVLVNHKRLWRIYQAMSLQLGKRRKKKRLPERIKRPLQVPPQPNVCWSLDFMSDALTDGRRFRTLNVVEDWNREVLGIEVDFSLPAVRVVALLTTLVSHYGLPARIRVDNGPELVSQVLQTWCQDHQIELHWIQPASPTQNAYIERFNGSFRRELLNAYLFTSLRQVREQCQSWQYDYNHLRPHETLNFLTPIEFRQAA</sequence>
<protein>
    <submittedName>
        <fullName evidence="3">IS3 family transposase</fullName>
    </submittedName>
</protein>
<name>A0A2Z3GKA7_9BACT</name>
<dbReference type="InterPro" id="IPR009057">
    <property type="entry name" value="Homeodomain-like_sf"/>
</dbReference>
<evidence type="ECO:0000313" key="4">
    <source>
        <dbReference type="Proteomes" id="UP000245999"/>
    </source>
</evidence>
<dbReference type="OrthoDB" id="1495855at2"/>
<evidence type="ECO:0000313" key="3">
    <source>
        <dbReference type="EMBL" id="AWM34629.1"/>
    </source>
</evidence>
<dbReference type="InterPro" id="IPR048020">
    <property type="entry name" value="Transpos_IS3"/>
</dbReference>
<dbReference type="PANTHER" id="PTHR47515:SF2">
    <property type="entry name" value="INTEGRASE CORE DOMAIN PROTEIN"/>
    <property type="match status" value="1"/>
</dbReference>
<dbReference type="KEGG" id="hnv:DDQ68_18720"/>
<gene>
    <name evidence="3" type="ORF">DDQ68_18720</name>
</gene>
<dbReference type="SUPFAM" id="SSF53098">
    <property type="entry name" value="Ribonuclease H-like"/>
    <property type="match status" value="1"/>
</dbReference>
<accession>A0A2Z3GKA7</accession>
<keyword evidence="4" id="KW-1185">Reference proteome</keyword>
<dbReference type="RefSeq" id="WP_109657662.1">
    <property type="nucleotide sequence ID" value="NZ_CP029145.1"/>
</dbReference>
<dbReference type="InterPro" id="IPR001584">
    <property type="entry name" value="Integrase_cat-core"/>
</dbReference>
<dbReference type="PANTHER" id="PTHR47515">
    <property type="entry name" value="LOW CALCIUM RESPONSE LOCUS PROTEIN T"/>
    <property type="match status" value="1"/>
</dbReference>
<evidence type="ECO:0000256" key="1">
    <source>
        <dbReference type="SAM" id="Coils"/>
    </source>
</evidence>
<reference evidence="4" key="1">
    <citation type="submission" date="2018-04" db="EMBL/GenBank/DDBJ databases">
        <title>Complete genome of Antarctic heterotrophic bacterium Hymenobacter nivis.</title>
        <authorList>
            <person name="Terashima M."/>
        </authorList>
    </citation>
    <scope>NUCLEOTIDE SEQUENCE [LARGE SCALE GENOMIC DNA]</scope>
    <source>
        <strain evidence="4">NBRC 111535</strain>
    </source>
</reference>
<dbReference type="GO" id="GO:0003677">
    <property type="term" value="F:DNA binding"/>
    <property type="evidence" value="ECO:0007669"/>
    <property type="project" value="InterPro"/>
</dbReference>
<organism evidence="3 4">
    <name type="scientific">Hymenobacter nivis</name>
    <dbReference type="NCBI Taxonomy" id="1850093"/>
    <lineage>
        <taxon>Bacteria</taxon>
        <taxon>Pseudomonadati</taxon>
        <taxon>Bacteroidota</taxon>
        <taxon>Cytophagia</taxon>
        <taxon>Cytophagales</taxon>
        <taxon>Hymenobacteraceae</taxon>
        <taxon>Hymenobacter</taxon>
    </lineage>
</organism>
<evidence type="ECO:0000259" key="2">
    <source>
        <dbReference type="PROSITE" id="PS50994"/>
    </source>
</evidence>
<dbReference type="Pfam" id="PF01527">
    <property type="entry name" value="HTH_Tnp_1"/>
    <property type="match status" value="1"/>
</dbReference>
<dbReference type="SUPFAM" id="SSF46689">
    <property type="entry name" value="Homeodomain-like"/>
    <property type="match status" value="1"/>
</dbReference>
<dbReference type="GO" id="GO:0015074">
    <property type="term" value="P:DNA integration"/>
    <property type="evidence" value="ECO:0007669"/>
    <property type="project" value="InterPro"/>
</dbReference>
<dbReference type="InterPro" id="IPR036397">
    <property type="entry name" value="RNaseH_sf"/>
</dbReference>
<dbReference type="GO" id="GO:0004803">
    <property type="term" value="F:transposase activity"/>
    <property type="evidence" value="ECO:0007669"/>
    <property type="project" value="InterPro"/>
</dbReference>
<proteinExistence type="predicted"/>
<dbReference type="InterPro" id="IPR002514">
    <property type="entry name" value="Transposase_8"/>
</dbReference>
<dbReference type="Pfam" id="PF13683">
    <property type="entry name" value="rve_3"/>
    <property type="match status" value="1"/>
</dbReference>
<feature type="domain" description="Integrase catalytic" evidence="2">
    <location>
        <begin position="205"/>
        <end position="365"/>
    </location>
</feature>